<accession>A0ABQ6F1M2</accession>
<proteinExistence type="predicted"/>
<keyword evidence="1" id="KW-1133">Transmembrane helix</keyword>
<reference evidence="3" key="1">
    <citation type="journal article" date="2019" name="Int. J. Syst. Evol. Microbiol.">
        <title>The Global Catalogue of Microorganisms (GCM) 10K type strain sequencing project: providing services to taxonomists for standard genome sequencing and annotation.</title>
        <authorList>
            <consortium name="The Broad Institute Genomics Platform"/>
            <consortium name="The Broad Institute Genome Sequencing Center for Infectious Disease"/>
            <person name="Wu L."/>
            <person name="Ma J."/>
        </authorList>
    </citation>
    <scope>NUCLEOTIDE SEQUENCE [LARGE SCALE GENOMIC DNA]</scope>
    <source>
        <strain evidence="3">NBRC 108723</strain>
    </source>
</reference>
<dbReference type="Pfam" id="PF09900">
    <property type="entry name" value="DUF2127"/>
    <property type="match status" value="1"/>
</dbReference>
<evidence type="ECO:0000313" key="3">
    <source>
        <dbReference type="Proteomes" id="UP001157138"/>
    </source>
</evidence>
<organism evidence="2 3">
    <name type="scientific">Vibrio zhanjiangensis</name>
    <dbReference type="NCBI Taxonomy" id="1046128"/>
    <lineage>
        <taxon>Bacteria</taxon>
        <taxon>Pseudomonadati</taxon>
        <taxon>Pseudomonadota</taxon>
        <taxon>Gammaproteobacteria</taxon>
        <taxon>Vibrionales</taxon>
        <taxon>Vibrionaceae</taxon>
        <taxon>Vibrio</taxon>
    </lineage>
</organism>
<keyword evidence="1" id="KW-0472">Membrane</keyword>
<feature type="transmembrane region" description="Helical" evidence="1">
    <location>
        <begin position="129"/>
        <end position="146"/>
    </location>
</feature>
<dbReference type="EMBL" id="BSPW01000074">
    <property type="protein sequence ID" value="GLT19402.1"/>
    <property type="molecule type" value="Genomic_DNA"/>
</dbReference>
<gene>
    <name evidence="2" type="ORF">GCM10007938_31840</name>
</gene>
<dbReference type="Proteomes" id="UP001157138">
    <property type="component" value="Unassembled WGS sequence"/>
</dbReference>
<comment type="caution">
    <text evidence="2">The sequence shown here is derived from an EMBL/GenBank/DDBJ whole genome shotgun (WGS) entry which is preliminary data.</text>
</comment>
<keyword evidence="3" id="KW-1185">Reference proteome</keyword>
<dbReference type="InterPro" id="IPR021125">
    <property type="entry name" value="DUF2127"/>
</dbReference>
<sequence length="161" mass="18274">MSVMQVETNSGLRVIAILEALKGVLSFAVVLGIYFFPSKDLRQLTELLVQYFHLNPVHPISEMIIDLSRRVPELNMNVLMGVAGGYTLIRWIEAYGLWNEFRWTEWLALISCAIYVPFEIYASIHHPSLVSVTLLVINLGIIAYIARTLYSKPDSDFAVQN</sequence>
<feature type="transmembrane region" description="Helical" evidence="1">
    <location>
        <begin position="12"/>
        <end position="36"/>
    </location>
</feature>
<evidence type="ECO:0000313" key="2">
    <source>
        <dbReference type="EMBL" id="GLT19402.1"/>
    </source>
</evidence>
<protein>
    <submittedName>
        <fullName evidence="2">Membrane protein</fullName>
    </submittedName>
</protein>
<keyword evidence="1" id="KW-0812">Transmembrane</keyword>
<evidence type="ECO:0000256" key="1">
    <source>
        <dbReference type="SAM" id="Phobius"/>
    </source>
</evidence>
<name>A0ABQ6F1M2_9VIBR</name>